<dbReference type="Proteomes" id="UP001642360">
    <property type="component" value="Unassembled WGS sequence"/>
</dbReference>
<dbReference type="InterPro" id="IPR013878">
    <property type="entry name" value="Mo25"/>
</dbReference>
<comment type="similarity">
    <text evidence="1">Belongs to the Mo25 family.</text>
</comment>
<name>A0ABC8V581_9AQUA</name>
<evidence type="ECO:0000313" key="2">
    <source>
        <dbReference type="EMBL" id="CAK9188409.1"/>
    </source>
</evidence>
<keyword evidence="3" id="KW-1185">Reference proteome</keyword>
<protein>
    <submittedName>
        <fullName evidence="2">Uncharacterized protein</fullName>
    </submittedName>
</protein>
<accession>A0ABC8V581</accession>
<sequence length="110" mass="12460">MLRTNYIPHIPKAIPMAANRGYTSSVSHRLRVDEAMGCWLFVANENKPLDIVNVLVAKRSKLLRLLGVFKADTEDQSFEVDKAKVVKEIAELEPQPPVNVSRELYKDLVI</sequence>
<organism evidence="2 3">
    <name type="scientific">Ilex paraguariensis</name>
    <name type="common">yerba mate</name>
    <dbReference type="NCBI Taxonomy" id="185542"/>
    <lineage>
        <taxon>Eukaryota</taxon>
        <taxon>Viridiplantae</taxon>
        <taxon>Streptophyta</taxon>
        <taxon>Embryophyta</taxon>
        <taxon>Tracheophyta</taxon>
        <taxon>Spermatophyta</taxon>
        <taxon>Magnoliopsida</taxon>
        <taxon>eudicotyledons</taxon>
        <taxon>Gunneridae</taxon>
        <taxon>Pentapetalae</taxon>
        <taxon>asterids</taxon>
        <taxon>campanulids</taxon>
        <taxon>Aquifoliales</taxon>
        <taxon>Aquifoliaceae</taxon>
        <taxon>Ilex</taxon>
    </lineage>
</organism>
<dbReference type="PANTHER" id="PTHR10182:SF12">
    <property type="entry name" value="OS07G0585100 PROTEIN"/>
    <property type="match status" value="1"/>
</dbReference>
<reference evidence="2 3" key="1">
    <citation type="submission" date="2024-02" db="EMBL/GenBank/DDBJ databases">
        <authorList>
            <person name="Vignale AGUSTIN F."/>
            <person name="Sosa J E."/>
            <person name="Modenutti C."/>
        </authorList>
    </citation>
    <scope>NUCLEOTIDE SEQUENCE [LARGE SCALE GENOMIC DNA]</scope>
</reference>
<proteinExistence type="inferred from homology"/>
<evidence type="ECO:0000256" key="1">
    <source>
        <dbReference type="ARBA" id="ARBA00011012"/>
    </source>
</evidence>
<dbReference type="InterPro" id="IPR011989">
    <property type="entry name" value="ARM-like"/>
</dbReference>
<evidence type="ECO:0000313" key="3">
    <source>
        <dbReference type="Proteomes" id="UP001642360"/>
    </source>
</evidence>
<dbReference type="InterPro" id="IPR016024">
    <property type="entry name" value="ARM-type_fold"/>
</dbReference>
<comment type="caution">
    <text evidence="2">The sequence shown here is derived from an EMBL/GenBank/DDBJ whole genome shotgun (WGS) entry which is preliminary data.</text>
</comment>
<dbReference type="PANTHER" id="PTHR10182">
    <property type="entry name" value="CALCIUM-BINDING PROTEIN 39-RELATED"/>
    <property type="match status" value="1"/>
</dbReference>
<dbReference type="SUPFAM" id="SSF48371">
    <property type="entry name" value="ARM repeat"/>
    <property type="match status" value="1"/>
</dbReference>
<dbReference type="EMBL" id="CAUOFW020010446">
    <property type="protein sequence ID" value="CAK9188409.1"/>
    <property type="molecule type" value="Genomic_DNA"/>
</dbReference>
<dbReference type="AlphaFoldDB" id="A0ABC8V581"/>
<dbReference type="Gene3D" id="1.25.10.10">
    <property type="entry name" value="Leucine-rich Repeat Variant"/>
    <property type="match status" value="1"/>
</dbReference>
<dbReference type="Pfam" id="PF08569">
    <property type="entry name" value="Mo25"/>
    <property type="match status" value="1"/>
</dbReference>
<gene>
    <name evidence="2" type="ORF">ILEXP_LOCUS59093</name>
</gene>